<dbReference type="EMBL" id="WSFT01000053">
    <property type="protein sequence ID" value="MBS4539819.1"/>
    <property type="molecule type" value="Genomic_DNA"/>
</dbReference>
<evidence type="ECO:0000313" key="6">
    <source>
        <dbReference type="Proteomes" id="UP000724672"/>
    </source>
</evidence>
<dbReference type="GO" id="GO:0006508">
    <property type="term" value="P:proteolysis"/>
    <property type="evidence" value="ECO:0007669"/>
    <property type="project" value="UniProtKB-KW"/>
</dbReference>
<keyword evidence="3" id="KW-0378">Hydrolase</keyword>
<dbReference type="NCBIfam" id="TIGR01543">
    <property type="entry name" value="proheadase_HK97"/>
    <property type="match status" value="1"/>
</dbReference>
<evidence type="ECO:0000259" key="4">
    <source>
        <dbReference type="Pfam" id="PF04586"/>
    </source>
</evidence>
<protein>
    <submittedName>
        <fullName evidence="5">HK97 family phage prohead protease</fullName>
    </submittedName>
</protein>
<evidence type="ECO:0000256" key="1">
    <source>
        <dbReference type="ARBA" id="ARBA00022612"/>
    </source>
</evidence>
<reference evidence="5" key="1">
    <citation type="submission" date="2019-12" db="EMBL/GenBank/DDBJ databases">
        <title>Clostridiaceae gen. nov. sp. nov., isolated from sediment in Xinjiang, China.</title>
        <authorList>
            <person name="Zhang R."/>
        </authorList>
    </citation>
    <scope>NUCLEOTIDE SEQUENCE</scope>
    <source>
        <strain evidence="5">D2Q-11</strain>
    </source>
</reference>
<name>A0A942UV63_9FIRM</name>
<comment type="caution">
    <text evidence="5">The sequence shown here is derived from an EMBL/GenBank/DDBJ whole genome shotgun (WGS) entry which is preliminary data.</text>
</comment>
<dbReference type="InterPro" id="IPR054613">
    <property type="entry name" value="Peptidase_S78_dom"/>
</dbReference>
<evidence type="ECO:0000256" key="3">
    <source>
        <dbReference type="ARBA" id="ARBA00022801"/>
    </source>
</evidence>
<dbReference type="GO" id="GO:0008233">
    <property type="term" value="F:peptidase activity"/>
    <property type="evidence" value="ECO:0007669"/>
    <property type="project" value="UniProtKB-KW"/>
</dbReference>
<evidence type="ECO:0000313" key="5">
    <source>
        <dbReference type="EMBL" id="MBS4539819.1"/>
    </source>
</evidence>
<keyword evidence="6" id="KW-1185">Reference proteome</keyword>
<organism evidence="5 6">
    <name type="scientific">Anaeromonas frigoriresistens</name>
    <dbReference type="NCBI Taxonomy" id="2683708"/>
    <lineage>
        <taxon>Bacteria</taxon>
        <taxon>Bacillati</taxon>
        <taxon>Bacillota</taxon>
        <taxon>Tissierellia</taxon>
        <taxon>Tissierellales</taxon>
        <taxon>Thermohalobacteraceae</taxon>
        <taxon>Anaeromonas</taxon>
    </lineage>
</organism>
<dbReference type="Pfam" id="PF04586">
    <property type="entry name" value="Peptidase_S78"/>
    <property type="match status" value="1"/>
</dbReference>
<gene>
    <name evidence="5" type="ORF">GOQ27_15195</name>
</gene>
<sequence length="197" mass="23186">MMSKQKETRYISIEKLETRATEEDNKLSISGYVVQFNKRSKVMWDFVEVVAKGAFRNSLKENVIKALWNHNHDYVLGSTKNSTLKLREDDYGLKFELDLPSNTWGKDCYESVSRGDVDGVSFGFFVREDEWEYIDDEDLYKRTLLEVDLFEISPTPFPAYEDSQASCRSFENFKTELEEKENKELRKRKLSLELDLI</sequence>
<dbReference type="InterPro" id="IPR006433">
    <property type="entry name" value="Prohead_protease"/>
</dbReference>
<proteinExistence type="predicted"/>
<accession>A0A942UV63</accession>
<dbReference type="AlphaFoldDB" id="A0A942UV63"/>
<evidence type="ECO:0000256" key="2">
    <source>
        <dbReference type="ARBA" id="ARBA00022670"/>
    </source>
</evidence>
<keyword evidence="1" id="KW-1188">Viral release from host cell</keyword>
<dbReference type="Proteomes" id="UP000724672">
    <property type="component" value="Unassembled WGS sequence"/>
</dbReference>
<keyword evidence="2 5" id="KW-0645">Protease</keyword>
<feature type="domain" description="Prohead serine protease" evidence="4">
    <location>
        <begin position="15"/>
        <end position="174"/>
    </location>
</feature>